<dbReference type="KEGG" id="ntd:EGO55_06735"/>
<sequence length="253" mass="26276">MDLGLKGKKVILTGGSRGIGRETVELFAAEGADVAFCSRNAEQVAETAAAIARHGGKVVGEPFDMEAGADAYRAWLAAAAEKLGGCDIFVPMISTSGAGATTDWQKTLDFDIMGAVVGVEVLEPHLEKSGTGSIVIMASTAGLETFIMPQGYNALKGALIVYASQISQALGPKGIRVNTVSPGPIKFPGGNWEAIKAAAPELYDSVESQFALGRWGGPEEVARSVVFLASPASSYTTGTNVVIDGGYTKRVQF</sequence>
<evidence type="ECO:0000256" key="2">
    <source>
        <dbReference type="ARBA" id="ARBA00023002"/>
    </source>
</evidence>
<dbReference type="PANTHER" id="PTHR43943">
    <property type="entry name" value="DEHYDROGENASE/REDUCTASE (SDR FAMILY) MEMBER 4"/>
    <property type="match status" value="1"/>
</dbReference>
<organism evidence="3 4">
    <name type="scientific">Caenibius tardaugens NBRC 16725</name>
    <dbReference type="NCBI Taxonomy" id="1219035"/>
    <lineage>
        <taxon>Bacteria</taxon>
        <taxon>Pseudomonadati</taxon>
        <taxon>Pseudomonadota</taxon>
        <taxon>Alphaproteobacteria</taxon>
        <taxon>Sphingomonadales</taxon>
        <taxon>Erythrobacteraceae</taxon>
        <taxon>Caenibius</taxon>
    </lineage>
</organism>
<dbReference type="Proteomes" id="UP000016568">
    <property type="component" value="Unassembled WGS sequence"/>
</dbReference>
<comment type="caution">
    <text evidence="3">The sequence shown here is derived from an EMBL/GenBank/DDBJ whole genome shotgun (WGS) entry which is preliminary data.</text>
</comment>
<evidence type="ECO:0000313" key="4">
    <source>
        <dbReference type="Proteomes" id="UP000016568"/>
    </source>
</evidence>
<reference evidence="3 4" key="1">
    <citation type="submission" date="2013-09" db="EMBL/GenBank/DDBJ databases">
        <title>Whole genome shotgun sequence of Novosphingobium tardaugens NBRC 16725.</title>
        <authorList>
            <person name="Isaki S."/>
            <person name="Hosoyama A."/>
            <person name="Tsuchikane K."/>
            <person name="Katsumata H."/>
            <person name="Ando Y."/>
            <person name="Yamazaki S."/>
            <person name="Fujita N."/>
        </authorList>
    </citation>
    <scope>NUCLEOTIDE SEQUENCE [LARGE SCALE GENOMIC DNA]</scope>
    <source>
        <strain evidence="3 4">NBRC 16725</strain>
    </source>
</reference>
<dbReference type="FunFam" id="3.40.50.720:FF:000084">
    <property type="entry name" value="Short-chain dehydrogenase reductase"/>
    <property type="match status" value="1"/>
</dbReference>
<accession>U2YN89</accession>
<dbReference type="SUPFAM" id="SSF51735">
    <property type="entry name" value="NAD(P)-binding Rossmann-fold domains"/>
    <property type="match status" value="1"/>
</dbReference>
<dbReference type="PANTHER" id="PTHR43943:SF17">
    <property type="entry name" value="3-PHENYLPROPIONATE-DIHYDRODIOL_CINNAMIC ACID-DIHYDRODIOL DEHYDROGENASE"/>
    <property type="match status" value="1"/>
</dbReference>
<dbReference type="Pfam" id="PF13561">
    <property type="entry name" value="adh_short_C2"/>
    <property type="match status" value="1"/>
</dbReference>
<dbReference type="RefSeq" id="WP_021690825.1">
    <property type="nucleotide sequence ID" value="NZ_BASZ01000007.1"/>
</dbReference>
<dbReference type="EMBL" id="BASZ01000007">
    <property type="protein sequence ID" value="GAD50007.1"/>
    <property type="molecule type" value="Genomic_DNA"/>
</dbReference>
<protein>
    <submittedName>
        <fullName evidence="3">Putative oxidoreductase</fullName>
    </submittedName>
</protein>
<keyword evidence="4" id="KW-1185">Reference proteome</keyword>
<gene>
    <name evidence="3" type="ORF">NT2_07_00070</name>
</gene>
<dbReference type="OrthoDB" id="9793325at2"/>
<evidence type="ECO:0000256" key="1">
    <source>
        <dbReference type="ARBA" id="ARBA00006484"/>
    </source>
</evidence>
<dbReference type="AlphaFoldDB" id="U2YN89"/>
<dbReference type="eggNOG" id="COG1028">
    <property type="taxonomic scope" value="Bacteria"/>
</dbReference>
<dbReference type="GO" id="GO:0016491">
    <property type="term" value="F:oxidoreductase activity"/>
    <property type="evidence" value="ECO:0007669"/>
    <property type="project" value="UniProtKB-KW"/>
</dbReference>
<dbReference type="InterPro" id="IPR002347">
    <property type="entry name" value="SDR_fam"/>
</dbReference>
<proteinExistence type="inferred from homology"/>
<dbReference type="PRINTS" id="PR00081">
    <property type="entry name" value="GDHRDH"/>
</dbReference>
<dbReference type="CDD" id="cd05233">
    <property type="entry name" value="SDR_c"/>
    <property type="match status" value="1"/>
</dbReference>
<comment type="similarity">
    <text evidence="1">Belongs to the short-chain dehydrogenases/reductases (SDR) family.</text>
</comment>
<dbReference type="InterPro" id="IPR036291">
    <property type="entry name" value="NAD(P)-bd_dom_sf"/>
</dbReference>
<name>U2YN89_9SPHN</name>
<keyword evidence="2" id="KW-0560">Oxidoreductase</keyword>
<dbReference type="Gene3D" id="3.40.50.720">
    <property type="entry name" value="NAD(P)-binding Rossmann-like Domain"/>
    <property type="match status" value="1"/>
</dbReference>
<evidence type="ECO:0000313" key="3">
    <source>
        <dbReference type="EMBL" id="GAD50007.1"/>
    </source>
</evidence>